<dbReference type="Gene3D" id="3.30.420.40">
    <property type="match status" value="2"/>
</dbReference>
<dbReference type="NCBIfam" id="TIGR03725">
    <property type="entry name" value="T6A_YeaZ"/>
    <property type="match status" value="1"/>
</dbReference>
<dbReference type="CDD" id="cd24032">
    <property type="entry name" value="ASKHA_NBD_TsaB"/>
    <property type="match status" value="1"/>
</dbReference>
<dbReference type="PANTHER" id="PTHR11735:SF11">
    <property type="entry name" value="TRNA THREONYLCARBAMOYLADENOSINE BIOSYNTHESIS PROTEIN TSAB"/>
    <property type="match status" value="1"/>
</dbReference>
<dbReference type="EMBL" id="JAVSOO010000024">
    <property type="protein sequence ID" value="MDT4287194.1"/>
    <property type="molecule type" value="Genomic_DNA"/>
</dbReference>
<dbReference type="Proteomes" id="UP001269271">
    <property type="component" value="Unassembled WGS sequence"/>
</dbReference>
<dbReference type="OMA" id="EPYYLKD"/>
<dbReference type="GO" id="GO:0005829">
    <property type="term" value="C:cytosol"/>
    <property type="evidence" value="ECO:0007669"/>
    <property type="project" value="TreeGrafter"/>
</dbReference>
<accession>A0A2A1KE96</accession>
<dbReference type="GO" id="GO:0061711">
    <property type="term" value="F:tRNA N(6)-L-threonylcarbamoyladenine synthase activity"/>
    <property type="evidence" value="ECO:0007669"/>
    <property type="project" value="UniProtKB-EC"/>
</dbReference>
<reference evidence="3 4" key="1">
    <citation type="submission" date="2017-11" db="EMBL/GenBank/DDBJ databases">
        <authorList>
            <person name="Founou R.C."/>
            <person name="Founou L."/>
            <person name="Allam M."/>
            <person name="Ismail A."/>
            <person name="Essack S.Y."/>
        </authorList>
    </citation>
    <scope>NUCLEOTIDE SEQUENCE [LARGE SCALE GENOMIC DNA]</scope>
    <source>
        <strain evidence="3 4">G811N2B1</strain>
    </source>
</reference>
<gene>
    <name evidence="3" type="primary">tsaB</name>
    <name evidence="3" type="ORF">CV019_06165</name>
    <name evidence="2" type="ORF">RO950_09250</name>
</gene>
<name>A0A2A1KE96_STAHA</name>
<dbReference type="GO" id="GO:0002949">
    <property type="term" value="P:tRNA threonylcarbamoyladenosine modification"/>
    <property type="evidence" value="ECO:0007669"/>
    <property type="project" value="InterPro"/>
</dbReference>
<dbReference type="Proteomes" id="UP000238153">
    <property type="component" value="Unassembled WGS sequence"/>
</dbReference>
<dbReference type="SUPFAM" id="SSF53067">
    <property type="entry name" value="Actin-like ATPase domain"/>
    <property type="match status" value="2"/>
</dbReference>
<evidence type="ECO:0000259" key="1">
    <source>
        <dbReference type="Pfam" id="PF00814"/>
    </source>
</evidence>
<sequence>MNLLMIDTSNQPMSIAIMQDDTVLAETTSEDKRDHSSQLMPGIQHLFEEAKIEKNDIDGIVVAKGPGSYTGVRIGVTTAKTLAYALNTKLYGVSSLAALAATVKNDKQKLLVPIIDARREAVYTGVYQNVDGNITTIIKDQYLPIEELKKQLTEMNQPFLYVGRDADKLSEHLGGEIKNNLPHAPTMKQLITKSEPIHTFVPNYIKLSEAERNWLNQQKQN</sequence>
<keyword evidence="2" id="KW-0012">Acyltransferase</keyword>
<dbReference type="PANTHER" id="PTHR11735">
    <property type="entry name" value="TRNA N6-ADENOSINE THREONYLCARBAMOYLTRANSFERASE"/>
    <property type="match status" value="1"/>
</dbReference>
<dbReference type="InterPro" id="IPR043129">
    <property type="entry name" value="ATPase_NBD"/>
</dbReference>
<evidence type="ECO:0000313" key="2">
    <source>
        <dbReference type="EMBL" id="MDT4287194.1"/>
    </source>
</evidence>
<dbReference type="EC" id="2.3.1.234" evidence="2"/>
<feature type="domain" description="Gcp-like" evidence="1">
    <location>
        <begin position="23"/>
        <end position="172"/>
    </location>
</feature>
<dbReference type="InterPro" id="IPR022496">
    <property type="entry name" value="T6A_TsaB"/>
</dbReference>
<organism evidence="3 4">
    <name type="scientific">Staphylococcus haemolyticus</name>
    <dbReference type="NCBI Taxonomy" id="1283"/>
    <lineage>
        <taxon>Bacteria</taxon>
        <taxon>Bacillati</taxon>
        <taxon>Bacillota</taxon>
        <taxon>Bacilli</taxon>
        <taxon>Bacillales</taxon>
        <taxon>Staphylococcaceae</taxon>
        <taxon>Staphylococcus</taxon>
    </lineage>
</organism>
<proteinExistence type="predicted"/>
<dbReference type="GeneID" id="93780373"/>
<keyword evidence="5" id="KW-1185">Reference proteome</keyword>
<evidence type="ECO:0000313" key="3">
    <source>
        <dbReference type="EMBL" id="PPJ75262.1"/>
    </source>
</evidence>
<evidence type="ECO:0000313" key="4">
    <source>
        <dbReference type="Proteomes" id="UP000238153"/>
    </source>
</evidence>
<protein>
    <submittedName>
        <fullName evidence="3">tRNA (Adenosine(37)-N6)-threonylcarbamoyltransferase complex dimerization subunit type 1 TsaB</fullName>
        <ecNumber evidence="2">2.3.1.234</ecNumber>
    </submittedName>
</protein>
<keyword evidence="3" id="KW-0808">Transferase</keyword>
<comment type="caution">
    <text evidence="3">The sequence shown here is derived from an EMBL/GenBank/DDBJ whole genome shotgun (WGS) entry which is preliminary data.</text>
</comment>
<dbReference type="Pfam" id="PF00814">
    <property type="entry name" value="TsaD"/>
    <property type="match status" value="1"/>
</dbReference>
<dbReference type="AlphaFoldDB" id="A0A2A1KE96"/>
<evidence type="ECO:0000313" key="5">
    <source>
        <dbReference type="Proteomes" id="UP001269271"/>
    </source>
</evidence>
<dbReference type="EMBL" id="PGWX01000274">
    <property type="protein sequence ID" value="PPJ75262.1"/>
    <property type="molecule type" value="Genomic_DNA"/>
</dbReference>
<dbReference type="RefSeq" id="WP_011275290.1">
    <property type="nucleotide sequence ID" value="NZ_BKAY01000039.1"/>
</dbReference>
<dbReference type="KEGG" id="shh:ShL2_00871"/>
<dbReference type="InterPro" id="IPR000905">
    <property type="entry name" value="Gcp-like_dom"/>
</dbReference>
<reference evidence="2 5" key="2">
    <citation type="submission" date="2023-08" db="EMBL/GenBank/DDBJ databases">
        <title>Genomic surveillance of Staphylococcus haemolyticus neonatal outbreak in southern France.</title>
        <authorList>
            <person name="Magnan C."/>
            <person name="Morsli M."/>
            <person name="Thiery B."/>
            <person name="Salipante F."/>
            <person name="Attar J."/>
            <person name="Massimo D.M."/>
            <person name="Ory J."/>
            <person name="Pantel A."/>
            <person name="Lavigne J.-P."/>
        </authorList>
    </citation>
    <scope>NUCLEOTIDE SEQUENCE [LARGE SCALE GENOMIC DNA]</scope>
    <source>
        <strain evidence="2 5">NSH026</strain>
    </source>
</reference>
<dbReference type="STRING" id="1283.ShL2_00871"/>